<proteinExistence type="predicted"/>
<dbReference type="PANTHER" id="PTHR20855">
    <property type="entry name" value="ADIPOR/PROGESTIN RECEPTOR-RELATED"/>
    <property type="match status" value="1"/>
</dbReference>
<evidence type="ECO:0000256" key="4">
    <source>
        <dbReference type="ARBA" id="ARBA00023136"/>
    </source>
</evidence>
<keyword evidence="4 6" id="KW-0472">Membrane</keyword>
<feature type="binding site" evidence="5">
    <location>
        <position position="200"/>
    </location>
    <ligand>
        <name>Zn(2+)</name>
        <dbReference type="ChEBI" id="CHEBI:29105"/>
    </ligand>
</feature>
<feature type="binding site" evidence="5">
    <location>
        <position position="71"/>
    </location>
    <ligand>
        <name>Zn(2+)</name>
        <dbReference type="ChEBI" id="CHEBI:29105"/>
    </ligand>
</feature>
<dbReference type="EMBL" id="PDJC01000001">
    <property type="protein sequence ID" value="PFG17367.1"/>
    <property type="molecule type" value="Genomic_DNA"/>
</dbReference>
<protein>
    <submittedName>
        <fullName evidence="7">Hemolysin III</fullName>
    </submittedName>
</protein>
<dbReference type="OrthoDB" id="9813689at2"/>
<feature type="transmembrane region" description="Helical" evidence="6">
    <location>
        <begin position="51"/>
        <end position="69"/>
    </location>
</feature>
<name>A0A2A9CSE8_9ACTN</name>
<feature type="binding site" evidence="5">
    <location>
        <position position="204"/>
    </location>
    <ligand>
        <name>Zn(2+)</name>
        <dbReference type="ChEBI" id="CHEBI:29105"/>
    </ligand>
</feature>
<evidence type="ECO:0000256" key="6">
    <source>
        <dbReference type="SAM" id="Phobius"/>
    </source>
</evidence>
<keyword evidence="3 6" id="KW-1133">Transmembrane helix</keyword>
<dbReference type="RefSeq" id="WP_098460804.1">
    <property type="nucleotide sequence ID" value="NZ_PDJC01000001.1"/>
</dbReference>
<feature type="transmembrane region" description="Helical" evidence="6">
    <location>
        <begin position="202"/>
        <end position="223"/>
    </location>
</feature>
<evidence type="ECO:0000256" key="1">
    <source>
        <dbReference type="ARBA" id="ARBA00004141"/>
    </source>
</evidence>
<dbReference type="Proteomes" id="UP000226079">
    <property type="component" value="Unassembled WGS sequence"/>
</dbReference>
<sequence length="224" mass="23670">MMAETVATPTQTAPLPAKPRLRGWLHAIATPLSIVGGVLLMVFAPDSAGRLGAAVWMAGAIILFGNSAAYHLGHWSPVVTDVLRRIDHANIFIFIAATYTPLALATLQPADATTLLIVVWSVAVVGLLIQVLWPTSPRWLNVGCYLGMGWVAVGWLPALWAGGGPVVIGLIGLGGVFYSIGAVIYGRKSPNPSPTWFGFHEIFHALTIAAAMCHFAAITIAILT</sequence>
<evidence type="ECO:0000313" key="7">
    <source>
        <dbReference type="EMBL" id="PFG17367.1"/>
    </source>
</evidence>
<dbReference type="PANTHER" id="PTHR20855:SF3">
    <property type="entry name" value="LD03007P"/>
    <property type="match status" value="1"/>
</dbReference>
<keyword evidence="5" id="KW-0862">Zinc</keyword>
<dbReference type="GO" id="GO:0016020">
    <property type="term" value="C:membrane"/>
    <property type="evidence" value="ECO:0007669"/>
    <property type="project" value="UniProtKB-SubCell"/>
</dbReference>
<dbReference type="Pfam" id="PF03006">
    <property type="entry name" value="HlyIII"/>
    <property type="match status" value="1"/>
</dbReference>
<feature type="transmembrane region" description="Helical" evidence="6">
    <location>
        <begin position="24"/>
        <end position="44"/>
    </location>
</feature>
<dbReference type="AlphaFoldDB" id="A0A2A9CSE8"/>
<dbReference type="GO" id="GO:0046872">
    <property type="term" value="F:metal ion binding"/>
    <property type="evidence" value="ECO:0007669"/>
    <property type="project" value="UniProtKB-KW"/>
</dbReference>
<accession>A0A2A9CSE8</accession>
<feature type="transmembrane region" description="Helical" evidence="6">
    <location>
        <begin position="89"/>
        <end position="107"/>
    </location>
</feature>
<reference evidence="7 8" key="1">
    <citation type="submission" date="2017-10" db="EMBL/GenBank/DDBJ databases">
        <title>Sequencing the genomes of 1000 actinobacteria strains.</title>
        <authorList>
            <person name="Klenk H.-P."/>
        </authorList>
    </citation>
    <scope>NUCLEOTIDE SEQUENCE [LARGE SCALE GENOMIC DNA]</scope>
    <source>
        <strain evidence="7 8">DSM 15597</strain>
    </source>
</reference>
<evidence type="ECO:0000256" key="3">
    <source>
        <dbReference type="ARBA" id="ARBA00022989"/>
    </source>
</evidence>
<feature type="transmembrane region" description="Helical" evidence="6">
    <location>
        <begin position="139"/>
        <end position="159"/>
    </location>
</feature>
<organism evidence="7 8">
    <name type="scientific">Propionicimonas paludicola</name>
    <dbReference type="NCBI Taxonomy" id="185243"/>
    <lineage>
        <taxon>Bacteria</taxon>
        <taxon>Bacillati</taxon>
        <taxon>Actinomycetota</taxon>
        <taxon>Actinomycetes</taxon>
        <taxon>Propionibacteriales</taxon>
        <taxon>Nocardioidaceae</taxon>
        <taxon>Propionicimonas</taxon>
    </lineage>
</organism>
<comment type="caution">
    <text evidence="7">The sequence shown here is derived from an EMBL/GenBank/DDBJ whole genome shotgun (WGS) entry which is preliminary data.</text>
</comment>
<evidence type="ECO:0000256" key="5">
    <source>
        <dbReference type="PIRSR" id="PIRSR604254-1"/>
    </source>
</evidence>
<evidence type="ECO:0000256" key="2">
    <source>
        <dbReference type="ARBA" id="ARBA00022692"/>
    </source>
</evidence>
<dbReference type="InterPro" id="IPR004254">
    <property type="entry name" value="AdipoR/HlyIII-related"/>
</dbReference>
<feature type="transmembrane region" description="Helical" evidence="6">
    <location>
        <begin position="114"/>
        <end position="133"/>
    </location>
</feature>
<keyword evidence="2 6" id="KW-0812">Transmembrane</keyword>
<comment type="subcellular location">
    <subcellularLocation>
        <location evidence="1">Membrane</location>
        <topology evidence="1">Multi-pass membrane protein</topology>
    </subcellularLocation>
</comment>
<gene>
    <name evidence="7" type="ORF">ATK74_1934</name>
</gene>
<keyword evidence="5" id="KW-0479">Metal-binding</keyword>
<keyword evidence="8" id="KW-1185">Reference proteome</keyword>
<evidence type="ECO:0000313" key="8">
    <source>
        <dbReference type="Proteomes" id="UP000226079"/>
    </source>
</evidence>
<feature type="transmembrane region" description="Helical" evidence="6">
    <location>
        <begin position="166"/>
        <end position="186"/>
    </location>
</feature>